<dbReference type="GO" id="GO:0009432">
    <property type="term" value="P:SOS response"/>
    <property type="evidence" value="ECO:0007669"/>
    <property type="project" value="UniProtKB-UniRule"/>
</dbReference>
<dbReference type="InterPro" id="IPR003395">
    <property type="entry name" value="RecF/RecN/SMC_N"/>
</dbReference>
<dbReference type="GeneID" id="84807738"/>
<dbReference type="Gene3D" id="3.40.50.300">
    <property type="entry name" value="P-loop containing nucleotide triphosphate hydrolases"/>
    <property type="match status" value="1"/>
</dbReference>
<dbReference type="HAMAP" id="MF_00365">
    <property type="entry name" value="RecF"/>
    <property type="match status" value="1"/>
</dbReference>
<dbReference type="GO" id="GO:0003697">
    <property type="term" value="F:single-stranded DNA binding"/>
    <property type="evidence" value="ECO:0007669"/>
    <property type="project" value="UniProtKB-UniRule"/>
</dbReference>
<name>A0A250FMM8_9FLAO</name>
<keyword evidence="6 9" id="KW-0547">Nucleotide-binding</keyword>
<evidence type="ECO:0000313" key="12">
    <source>
        <dbReference type="EMBL" id="ATA86409.1"/>
    </source>
</evidence>
<gene>
    <name evidence="9" type="primary">recF</name>
    <name evidence="12" type="ORF">CGC50_04065</name>
</gene>
<evidence type="ECO:0000256" key="1">
    <source>
        <dbReference type="ARBA" id="ARBA00004496"/>
    </source>
</evidence>
<evidence type="ECO:0000256" key="6">
    <source>
        <dbReference type="ARBA" id="ARBA00022741"/>
    </source>
</evidence>
<feature type="binding site" evidence="9">
    <location>
        <begin position="30"/>
        <end position="37"/>
    </location>
    <ligand>
        <name>ATP</name>
        <dbReference type="ChEBI" id="CHEBI:30616"/>
    </ligand>
</feature>
<dbReference type="PANTHER" id="PTHR32182">
    <property type="entry name" value="DNA REPLICATION AND REPAIR PROTEIN RECF"/>
    <property type="match status" value="1"/>
</dbReference>
<evidence type="ECO:0000256" key="2">
    <source>
        <dbReference type="ARBA" id="ARBA00008016"/>
    </source>
</evidence>
<dbReference type="GO" id="GO:0006302">
    <property type="term" value="P:double-strand break repair"/>
    <property type="evidence" value="ECO:0007669"/>
    <property type="project" value="TreeGrafter"/>
</dbReference>
<keyword evidence="9 10" id="KW-0234">DNA repair</keyword>
<dbReference type="OrthoDB" id="9803889at2"/>
<dbReference type="NCBIfam" id="TIGR00611">
    <property type="entry name" value="recf"/>
    <property type="match status" value="1"/>
</dbReference>
<dbReference type="GO" id="GO:0005524">
    <property type="term" value="F:ATP binding"/>
    <property type="evidence" value="ECO:0007669"/>
    <property type="project" value="UniProtKB-UniRule"/>
</dbReference>
<dbReference type="InterPro" id="IPR001238">
    <property type="entry name" value="DNA-binding_RecF"/>
</dbReference>
<dbReference type="GO" id="GO:0005737">
    <property type="term" value="C:cytoplasm"/>
    <property type="evidence" value="ECO:0007669"/>
    <property type="project" value="UniProtKB-SubCell"/>
</dbReference>
<sequence length="359" mass="41366">MFLKRLYILNFKNIESRDFSFSPSLNCLIGDNGVGKTNSLDAIYHLGMTKSYFSSSTLMNIRLGEDFYLIEGNFEKEGREETVVCSVKKGQKKILKRNGKLYEKLADHIGAFPIVIISPSDRDLIHEGSEARRKFLDGLLSQLYPSYLDTLLRYNKVLAQRNTLLKSFHEGQYLDPDTLDIYDDQLSLYGNKIFQVRLAFLESFLPIFQEQYTHLSQGKEQVSIRYESRLLGQDFKNLLKESFPQDSAAQYTTVGIHKDDLLLEINGQLVKKFASQGQQKSFLIALKLAQFHCLYKQTKTTPILLLDDIFDKLDSKRVAQLISLVTRPPFGQVFLSDTDKERTENIVKETTSNYHLFYL</sequence>
<keyword evidence="9 10" id="KW-0742">SOS response</keyword>
<dbReference type="InterPro" id="IPR027417">
    <property type="entry name" value="P-loop_NTPase"/>
</dbReference>
<keyword evidence="4 9" id="KW-0963">Cytoplasm</keyword>
<dbReference type="PROSITE" id="PS00617">
    <property type="entry name" value="RECF_1"/>
    <property type="match status" value="1"/>
</dbReference>
<comment type="subcellular location">
    <subcellularLocation>
        <location evidence="1 9 10">Cytoplasm</location>
    </subcellularLocation>
</comment>
<keyword evidence="7 9" id="KW-0067">ATP-binding</keyword>
<accession>A0A250FMM8</accession>
<dbReference type="PANTHER" id="PTHR32182:SF0">
    <property type="entry name" value="DNA REPLICATION AND REPAIR PROTEIN RECF"/>
    <property type="match status" value="1"/>
</dbReference>
<keyword evidence="8 9" id="KW-0238">DNA-binding</keyword>
<dbReference type="EMBL" id="CP022386">
    <property type="protein sequence ID" value="ATA86409.1"/>
    <property type="molecule type" value="Genomic_DNA"/>
</dbReference>
<evidence type="ECO:0000256" key="5">
    <source>
        <dbReference type="ARBA" id="ARBA00022705"/>
    </source>
</evidence>
<comment type="function">
    <text evidence="9 10">The RecF protein is involved in DNA metabolism; it is required for DNA replication and normal SOS inducibility. RecF binds preferentially to single-stranded, linear DNA. It also seems to bind ATP.</text>
</comment>
<organism evidence="12 13">
    <name type="scientific">Capnocytophaga gingivalis</name>
    <dbReference type="NCBI Taxonomy" id="1017"/>
    <lineage>
        <taxon>Bacteria</taxon>
        <taxon>Pseudomonadati</taxon>
        <taxon>Bacteroidota</taxon>
        <taxon>Flavobacteriia</taxon>
        <taxon>Flavobacteriales</taxon>
        <taxon>Flavobacteriaceae</taxon>
        <taxon>Capnocytophaga</taxon>
    </lineage>
</organism>
<dbReference type="Pfam" id="PF02463">
    <property type="entry name" value="SMC_N"/>
    <property type="match status" value="1"/>
</dbReference>
<dbReference type="GO" id="GO:0006260">
    <property type="term" value="P:DNA replication"/>
    <property type="evidence" value="ECO:0007669"/>
    <property type="project" value="UniProtKB-UniRule"/>
</dbReference>
<dbReference type="PROSITE" id="PS00618">
    <property type="entry name" value="RECF_2"/>
    <property type="match status" value="1"/>
</dbReference>
<comment type="similarity">
    <text evidence="2 9 10">Belongs to the RecF family.</text>
</comment>
<proteinExistence type="inferred from homology"/>
<dbReference type="InterPro" id="IPR042174">
    <property type="entry name" value="RecF_2"/>
</dbReference>
<dbReference type="GO" id="GO:0000731">
    <property type="term" value="P:DNA synthesis involved in DNA repair"/>
    <property type="evidence" value="ECO:0007669"/>
    <property type="project" value="TreeGrafter"/>
</dbReference>
<keyword evidence="9 10" id="KW-0227">DNA damage</keyword>
<feature type="domain" description="RecF/RecN/SMC N-terminal" evidence="11">
    <location>
        <begin position="2"/>
        <end position="339"/>
    </location>
</feature>
<protein>
    <recommendedName>
        <fullName evidence="3 9">DNA replication and repair protein RecF</fullName>
    </recommendedName>
</protein>
<dbReference type="RefSeq" id="WP_095909789.1">
    <property type="nucleotide sequence ID" value="NZ_CAUVDA010000002.1"/>
</dbReference>
<keyword evidence="5 9" id="KW-0235">DNA replication</keyword>
<evidence type="ECO:0000313" key="13">
    <source>
        <dbReference type="Proteomes" id="UP000217250"/>
    </source>
</evidence>
<evidence type="ECO:0000256" key="3">
    <source>
        <dbReference type="ARBA" id="ARBA00020170"/>
    </source>
</evidence>
<dbReference type="Proteomes" id="UP000217250">
    <property type="component" value="Chromosome"/>
</dbReference>
<dbReference type="InterPro" id="IPR018078">
    <property type="entry name" value="DNA-binding_RecF_CS"/>
</dbReference>
<evidence type="ECO:0000256" key="7">
    <source>
        <dbReference type="ARBA" id="ARBA00022840"/>
    </source>
</evidence>
<dbReference type="Gene3D" id="1.20.1050.90">
    <property type="entry name" value="RecF/RecN/SMC, N-terminal domain"/>
    <property type="match status" value="1"/>
</dbReference>
<evidence type="ECO:0000256" key="4">
    <source>
        <dbReference type="ARBA" id="ARBA00022490"/>
    </source>
</evidence>
<dbReference type="AlphaFoldDB" id="A0A250FMM8"/>
<evidence type="ECO:0000256" key="8">
    <source>
        <dbReference type="ARBA" id="ARBA00023125"/>
    </source>
</evidence>
<reference evidence="13" key="1">
    <citation type="submission" date="2017-06" db="EMBL/GenBank/DDBJ databases">
        <title>Capnocytophaga spp. assemblies.</title>
        <authorList>
            <person name="Gulvik C.A."/>
        </authorList>
    </citation>
    <scope>NUCLEOTIDE SEQUENCE [LARGE SCALE GENOMIC DNA]</scope>
    <source>
        <strain evidence="13">H1496</strain>
    </source>
</reference>
<dbReference type="SUPFAM" id="SSF52540">
    <property type="entry name" value="P-loop containing nucleoside triphosphate hydrolases"/>
    <property type="match status" value="1"/>
</dbReference>
<dbReference type="KEGG" id="cgh:CGC50_04065"/>
<evidence type="ECO:0000256" key="10">
    <source>
        <dbReference type="RuleBase" id="RU000578"/>
    </source>
</evidence>
<evidence type="ECO:0000259" key="11">
    <source>
        <dbReference type="Pfam" id="PF02463"/>
    </source>
</evidence>
<evidence type="ECO:0000256" key="9">
    <source>
        <dbReference type="HAMAP-Rule" id="MF_00365"/>
    </source>
</evidence>